<protein>
    <submittedName>
        <fullName evidence="2">Uncharacterized protein</fullName>
    </submittedName>
</protein>
<evidence type="ECO:0000313" key="3">
    <source>
        <dbReference type="Proteomes" id="UP000734854"/>
    </source>
</evidence>
<dbReference type="Proteomes" id="UP000734854">
    <property type="component" value="Unassembled WGS sequence"/>
</dbReference>
<feature type="compositionally biased region" description="Basic and acidic residues" evidence="1">
    <location>
        <begin position="129"/>
        <end position="139"/>
    </location>
</feature>
<evidence type="ECO:0000256" key="1">
    <source>
        <dbReference type="SAM" id="MobiDB-lite"/>
    </source>
</evidence>
<keyword evidence="3" id="KW-1185">Reference proteome</keyword>
<sequence length="139" mass="15316">MFFPRMVLRKRKIPRRKPTNSSSYSLVEDVVEPSSVDGVLKTEVSSTSVVKTHSSKSKVDATVDFHGRRSEGRNSSNLSLSGISVQSLSCYLAMKRGKSKTDTPKKANTNLLVKKGPERAAKKPRNSKTGKDPNTPKRP</sequence>
<accession>A0A8J5HJT3</accession>
<evidence type="ECO:0000313" key="2">
    <source>
        <dbReference type="EMBL" id="KAG6517881.1"/>
    </source>
</evidence>
<dbReference type="EMBL" id="JACMSC010000006">
    <property type="protein sequence ID" value="KAG6517881.1"/>
    <property type="molecule type" value="Genomic_DNA"/>
</dbReference>
<comment type="caution">
    <text evidence="2">The sequence shown here is derived from an EMBL/GenBank/DDBJ whole genome shotgun (WGS) entry which is preliminary data.</text>
</comment>
<feature type="region of interest" description="Disordered" evidence="1">
    <location>
        <begin position="96"/>
        <end position="139"/>
    </location>
</feature>
<gene>
    <name evidence="2" type="ORF">ZIOFF_021280</name>
</gene>
<organism evidence="2 3">
    <name type="scientific">Zingiber officinale</name>
    <name type="common">Ginger</name>
    <name type="synonym">Amomum zingiber</name>
    <dbReference type="NCBI Taxonomy" id="94328"/>
    <lineage>
        <taxon>Eukaryota</taxon>
        <taxon>Viridiplantae</taxon>
        <taxon>Streptophyta</taxon>
        <taxon>Embryophyta</taxon>
        <taxon>Tracheophyta</taxon>
        <taxon>Spermatophyta</taxon>
        <taxon>Magnoliopsida</taxon>
        <taxon>Liliopsida</taxon>
        <taxon>Zingiberales</taxon>
        <taxon>Zingiberaceae</taxon>
        <taxon>Zingiber</taxon>
    </lineage>
</organism>
<proteinExistence type="predicted"/>
<dbReference type="AlphaFoldDB" id="A0A8J5HJT3"/>
<name>A0A8J5HJT3_ZINOF</name>
<reference evidence="2 3" key="1">
    <citation type="submission" date="2020-08" db="EMBL/GenBank/DDBJ databases">
        <title>Plant Genome Project.</title>
        <authorList>
            <person name="Zhang R.-G."/>
        </authorList>
    </citation>
    <scope>NUCLEOTIDE SEQUENCE [LARGE SCALE GENOMIC DNA]</scope>
    <source>
        <tissue evidence="2">Rhizome</tissue>
    </source>
</reference>